<dbReference type="Proteomes" id="UP000694941">
    <property type="component" value="Unplaced"/>
</dbReference>
<protein>
    <submittedName>
        <fullName evidence="2">Uncharacterized protein LOC106474686</fullName>
    </submittedName>
</protein>
<reference evidence="2" key="1">
    <citation type="submission" date="2025-08" db="UniProtKB">
        <authorList>
            <consortium name="RefSeq"/>
        </authorList>
    </citation>
    <scope>IDENTIFICATION</scope>
    <source>
        <tissue evidence="2">Muscle</tissue>
    </source>
</reference>
<evidence type="ECO:0000313" key="1">
    <source>
        <dbReference type="Proteomes" id="UP000694941"/>
    </source>
</evidence>
<sequence>MPTLREKVAEFLKQVSSAGTESENRTDVNASCTLPTSGCFIQKYLNGEFSRPQPEIFFGKSCYDLPVEEISSLSNVDVAAFTGPFGGLTKVNRNKRSFHLSEPDVDFIDRDIKESFDGDKELATSTEKLHIARNGVHKEGGRKHLEGNNTEDSTQVQDFLGEEGDIIAGLKNWNRPSDDAYGVATTLYECHPVTRENAGQLKPYLVVMELCSSTI</sequence>
<feature type="non-terminal residue" evidence="2">
    <location>
        <position position="215"/>
    </location>
</feature>
<organism evidence="1 2">
    <name type="scientific">Limulus polyphemus</name>
    <name type="common">Atlantic horseshoe crab</name>
    <dbReference type="NCBI Taxonomy" id="6850"/>
    <lineage>
        <taxon>Eukaryota</taxon>
        <taxon>Metazoa</taxon>
        <taxon>Ecdysozoa</taxon>
        <taxon>Arthropoda</taxon>
        <taxon>Chelicerata</taxon>
        <taxon>Merostomata</taxon>
        <taxon>Xiphosura</taxon>
        <taxon>Limulidae</taxon>
        <taxon>Limulus</taxon>
    </lineage>
</organism>
<gene>
    <name evidence="2" type="primary">LOC106474686</name>
</gene>
<dbReference type="GeneID" id="106474686"/>
<accession>A0ABM1BY10</accession>
<proteinExistence type="predicted"/>
<name>A0ABM1BY10_LIMPO</name>
<evidence type="ECO:0000313" key="2">
    <source>
        <dbReference type="RefSeq" id="XP_013790830.2"/>
    </source>
</evidence>
<keyword evidence="1" id="KW-1185">Reference proteome</keyword>
<dbReference type="RefSeq" id="XP_013790830.2">
    <property type="nucleotide sequence ID" value="XM_013935376.2"/>
</dbReference>